<evidence type="ECO:0000256" key="2">
    <source>
        <dbReference type="PIRNR" id="PIRNR016661"/>
    </source>
</evidence>
<dbReference type="Gene3D" id="1.10.1760.20">
    <property type="match status" value="1"/>
</dbReference>
<keyword evidence="2" id="KW-0813">Transport</keyword>
<evidence type="ECO:0000256" key="3">
    <source>
        <dbReference type="SAM" id="Phobius"/>
    </source>
</evidence>
<dbReference type="Proteomes" id="UP000656813">
    <property type="component" value="Unassembled WGS sequence"/>
</dbReference>
<dbReference type="GO" id="GO:0015225">
    <property type="term" value="F:biotin transmembrane transporter activity"/>
    <property type="evidence" value="ECO:0007669"/>
    <property type="project" value="UniProtKB-UniRule"/>
</dbReference>
<evidence type="ECO:0000256" key="1">
    <source>
        <dbReference type="ARBA" id="ARBA00010692"/>
    </source>
</evidence>
<comment type="similarity">
    <text evidence="1 2">Belongs to the BioY family.</text>
</comment>
<comment type="caution">
    <text evidence="4">The sequence shown here is derived from an EMBL/GenBank/DDBJ whole genome shotgun (WGS) entry which is preliminary data.</text>
</comment>
<dbReference type="RefSeq" id="WP_188496429.1">
    <property type="nucleotide sequence ID" value="NZ_BMFV01000006.1"/>
</dbReference>
<name>A0A8J2ZU78_9BACL</name>
<dbReference type="PANTHER" id="PTHR34295:SF1">
    <property type="entry name" value="BIOTIN TRANSPORTER BIOY"/>
    <property type="match status" value="1"/>
</dbReference>
<evidence type="ECO:0000313" key="5">
    <source>
        <dbReference type="Proteomes" id="UP000656813"/>
    </source>
</evidence>
<proteinExistence type="inferred from homology"/>
<dbReference type="InterPro" id="IPR003784">
    <property type="entry name" value="BioY"/>
</dbReference>
<dbReference type="Pfam" id="PF02632">
    <property type="entry name" value="BioY"/>
    <property type="match status" value="1"/>
</dbReference>
<keyword evidence="3" id="KW-1133">Transmembrane helix</keyword>
<feature type="transmembrane region" description="Helical" evidence="3">
    <location>
        <begin position="36"/>
        <end position="55"/>
    </location>
</feature>
<keyword evidence="2 3" id="KW-0472">Membrane</keyword>
<keyword evidence="5" id="KW-1185">Reference proteome</keyword>
<reference evidence="4" key="1">
    <citation type="journal article" date="2014" name="Int. J. Syst. Evol. Microbiol.">
        <title>Complete genome sequence of Corynebacterium casei LMG S-19264T (=DSM 44701T), isolated from a smear-ripened cheese.</title>
        <authorList>
            <consortium name="US DOE Joint Genome Institute (JGI-PGF)"/>
            <person name="Walter F."/>
            <person name="Albersmeier A."/>
            <person name="Kalinowski J."/>
            <person name="Ruckert C."/>
        </authorList>
    </citation>
    <scope>NUCLEOTIDE SEQUENCE</scope>
    <source>
        <strain evidence="4">CGMCC 1.12777</strain>
    </source>
</reference>
<feature type="transmembrane region" description="Helical" evidence="3">
    <location>
        <begin position="162"/>
        <end position="183"/>
    </location>
</feature>
<keyword evidence="3" id="KW-0812">Transmembrane</keyword>
<protein>
    <recommendedName>
        <fullName evidence="2">Biotin transporter</fullName>
    </recommendedName>
</protein>
<feature type="transmembrane region" description="Helical" evidence="3">
    <location>
        <begin position="117"/>
        <end position="142"/>
    </location>
</feature>
<dbReference type="PIRSF" id="PIRSF016661">
    <property type="entry name" value="BioY"/>
    <property type="match status" value="1"/>
</dbReference>
<feature type="transmembrane region" description="Helical" evidence="3">
    <location>
        <begin position="62"/>
        <end position="79"/>
    </location>
</feature>
<gene>
    <name evidence="4" type="primary">bioY</name>
    <name evidence="4" type="ORF">GCM10007096_11360</name>
</gene>
<reference evidence="4" key="2">
    <citation type="submission" date="2020-09" db="EMBL/GenBank/DDBJ databases">
        <authorList>
            <person name="Sun Q."/>
            <person name="Zhou Y."/>
        </authorList>
    </citation>
    <scope>NUCLEOTIDE SEQUENCE</scope>
    <source>
        <strain evidence="4">CGMCC 1.12777</strain>
    </source>
</reference>
<comment type="subcellular location">
    <subcellularLocation>
        <location evidence="2">Cell membrane</location>
        <topology evidence="2">Multi-pass membrane protein</topology>
    </subcellularLocation>
</comment>
<organism evidence="4 5">
    <name type="scientific">Pullulanibacillus pueri</name>
    <dbReference type="NCBI Taxonomy" id="1437324"/>
    <lineage>
        <taxon>Bacteria</taxon>
        <taxon>Bacillati</taxon>
        <taxon>Bacillota</taxon>
        <taxon>Bacilli</taxon>
        <taxon>Bacillales</taxon>
        <taxon>Sporolactobacillaceae</taxon>
        <taxon>Pullulanibacillus</taxon>
    </lineage>
</organism>
<dbReference type="PANTHER" id="PTHR34295">
    <property type="entry name" value="BIOTIN TRANSPORTER BIOY"/>
    <property type="match status" value="1"/>
</dbReference>
<keyword evidence="2" id="KW-1003">Cell membrane</keyword>
<feature type="transmembrane region" description="Helical" evidence="3">
    <location>
        <begin position="12"/>
        <end position="30"/>
    </location>
</feature>
<evidence type="ECO:0000313" key="4">
    <source>
        <dbReference type="EMBL" id="GGH78239.1"/>
    </source>
</evidence>
<accession>A0A8J2ZU78</accession>
<dbReference type="AlphaFoldDB" id="A0A8J2ZU78"/>
<dbReference type="EMBL" id="BMFV01000006">
    <property type="protein sequence ID" value="GGH78239.1"/>
    <property type="molecule type" value="Genomic_DNA"/>
</dbReference>
<feature type="transmembrane region" description="Helical" evidence="3">
    <location>
        <begin position="85"/>
        <end position="105"/>
    </location>
</feature>
<sequence>MKQTKRKLTALDMTYAAMFAALMAVGANIAQFIPPIGGVPITLQTFVALLAGTLLGSRLGAISMTVYMLVGLAGIPVFANFTGGLSTLVSTSFGFVLTFILLAYVEGKIIEKSKTRGFMIFLVASVVGLMLNYFLGTTYMYYAYKLWAHSPEGVSIVTYKMAWGWMLVPLPKDVILTIVAAVVSPRIYKVINKVQAGKSKRIA</sequence>
<dbReference type="GO" id="GO:0005886">
    <property type="term" value="C:plasma membrane"/>
    <property type="evidence" value="ECO:0007669"/>
    <property type="project" value="UniProtKB-SubCell"/>
</dbReference>